<dbReference type="InterPro" id="IPR009057">
    <property type="entry name" value="Homeodomain-like_sf"/>
</dbReference>
<dbReference type="InterPro" id="IPR055247">
    <property type="entry name" value="InsJ-like_HTH"/>
</dbReference>
<dbReference type="PANTHER" id="PTHR35004:SF7">
    <property type="entry name" value="INTEGRASE PROTEIN"/>
    <property type="match status" value="1"/>
</dbReference>
<feature type="domain" description="Integrase catalytic" evidence="1">
    <location>
        <begin position="134"/>
        <end position="300"/>
    </location>
</feature>
<dbReference type="NCBIfam" id="NF033594">
    <property type="entry name" value="transpos_ISNCY_2"/>
    <property type="match status" value="1"/>
</dbReference>
<dbReference type="InterPro" id="IPR047797">
    <property type="entry name" value="ISNCY_transpos"/>
</dbReference>
<sequence length="507" mass="59169">MIIMDSRSQLTVDVIAKVTQGKISIHSASKLLNKSRRTIERYLHRYRREGIRFVVHGNKGREPVNKTPDSLKRQVQQLIQTKYFDFNLQHLAELLTVHEGLTIKRETLRKWAHAIHHVKRAKRRRSRVRKHRERMEQPGLMLQMDGSPHQWFGEHRSCLIAIIDDATSDIHAEFFPSETTEGCMKVMKAYIEKRGLFKTLYVDRAGIFGGPKRSNFSQIQRACEELGIEIIFANSPQGKGRVERAFDTFQDRLVPELRLHHITDIQSANEYLQNQFIPLYWQQKIAVQAKNPRSAFKVVPEHINLDTVCVHKEYRKVRRDHTFSYNNKMYLIDSPIRHSIVNQKLEIRCQFDGAFSAYFGHRKLHITELEEPPRASEYGMEVQRKLDVIELADRLGNATEAARISGCSRRSIYNYQKVLAEEGILGLKRINKPLHRSKNSIPEETENKIIELTLNNPYQTSVQLRTTLKKEYNITVSSCTIRNIWKREALNTRALRIQRSTALNKEV</sequence>
<accession>A0A7Y4B7E2</accession>
<protein>
    <submittedName>
        <fullName evidence="2">ISNCY family transposase</fullName>
    </submittedName>
</protein>
<dbReference type="InterPro" id="IPR012337">
    <property type="entry name" value="RNaseH-like_sf"/>
</dbReference>
<evidence type="ECO:0000313" key="3">
    <source>
        <dbReference type="Proteomes" id="UP000532247"/>
    </source>
</evidence>
<dbReference type="InterPro" id="IPR036397">
    <property type="entry name" value="RNaseH_sf"/>
</dbReference>
<evidence type="ECO:0000313" key="2">
    <source>
        <dbReference type="EMBL" id="NOI12079.1"/>
    </source>
</evidence>
<proteinExistence type="predicted"/>
<name>A0A7Y4B7E2_VIBAL</name>
<evidence type="ECO:0000259" key="1">
    <source>
        <dbReference type="PROSITE" id="PS50994"/>
    </source>
</evidence>
<dbReference type="AlphaFoldDB" id="A0A7Y4B7E2"/>
<dbReference type="Proteomes" id="UP000532247">
    <property type="component" value="Unassembled WGS sequence"/>
</dbReference>
<dbReference type="InterPro" id="IPR001584">
    <property type="entry name" value="Integrase_cat-core"/>
</dbReference>
<dbReference type="SUPFAM" id="SSF46689">
    <property type="entry name" value="Homeodomain-like"/>
    <property type="match status" value="2"/>
</dbReference>
<dbReference type="GO" id="GO:0015074">
    <property type="term" value="P:DNA integration"/>
    <property type="evidence" value="ECO:0007669"/>
    <property type="project" value="InterPro"/>
</dbReference>
<dbReference type="Gene3D" id="3.30.420.10">
    <property type="entry name" value="Ribonuclease H-like superfamily/Ribonuclease H"/>
    <property type="match status" value="1"/>
</dbReference>
<organism evidence="2 3">
    <name type="scientific">Vibrio alginolyticus</name>
    <dbReference type="NCBI Taxonomy" id="663"/>
    <lineage>
        <taxon>Bacteria</taxon>
        <taxon>Pseudomonadati</taxon>
        <taxon>Pseudomonadota</taxon>
        <taxon>Gammaproteobacteria</taxon>
        <taxon>Vibrionales</taxon>
        <taxon>Vibrionaceae</taxon>
        <taxon>Vibrio</taxon>
    </lineage>
</organism>
<dbReference type="Pfam" id="PF13518">
    <property type="entry name" value="HTH_28"/>
    <property type="match status" value="1"/>
</dbReference>
<dbReference type="PROSITE" id="PS50994">
    <property type="entry name" value="INTEGRASE"/>
    <property type="match status" value="1"/>
</dbReference>
<dbReference type="SUPFAM" id="SSF53098">
    <property type="entry name" value="Ribonuclease H-like"/>
    <property type="match status" value="1"/>
</dbReference>
<dbReference type="EMBL" id="VTYF01000028">
    <property type="protein sequence ID" value="NOI12079.1"/>
    <property type="molecule type" value="Genomic_DNA"/>
</dbReference>
<reference evidence="2 3" key="1">
    <citation type="submission" date="2019-09" db="EMBL/GenBank/DDBJ databases">
        <title>Draft genome sequencing and comparative genomics of hatchery-associated Vibrios.</title>
        <authorList>
            <person name="Kehlet-Delgado H."/>
            <person name="Mueller R.S."/>
        </authorList>
    </citation>
    <scope>NUCLEOTIDE SEQUENCE [LARGE SCALE GENOMIC DNA]</scope>
    <source>
        <strain evidence="2 3">081416A</strain>
    </source>
</reference>
<comment type="caution">
    <text evidence="2">The sequence shown here is derived from an EMBL/GenBank/DDBJ whole genome shotgun (WGS) entry which is preliminary data.</text>
</comment>
<gene>
    <name evidence="2" type="ORF">F0254_25075</name>
</gene>
<dbReference type="GO" id="GO:0003676">
    <property type="term" value="F:nucleic acid binding"/>
    <property type="evidence" value="ECO:0007669"/>
    <property type="project" value="InterPro"/>
</dbReference>
<dbReference type="RefSeq" id="WP_171346314.1">
    <property type="nucleotide sequence ID" value="NZ_VTYF01000028.1"/>
</dbReference>
<dbReference type="PANTHER" id="PTHR35004">
    <property type="entry name" value="TRANSPOSASE RV3428C-RELATED"/>
    <property type="match status" value="1"/>
</dbReference>